<gene>
    <name evidence="3" type="ORF">F7D74_03755</name>
    <name evidence="2" type="ORF">F7D90_03585</name>
</gene>
<evidence type="ECO:0000313" key="3">
    <source>
        <dbReference type="EMBL" id="MQN83123.1"/>
    </source>
</evidence>
<proteinExistence type="predicted"/>
<feature type="signal peptide" evidence="1">
    <location>
        <begin position="1"/>
        <end position="19"/>
    </location>
</feature>
<dbReference type="AlphaFoldDB" id="A0AA90UWJ1"/>
<reference evidence="3" key="2">
    <citation type="submission" date="2022-12" db="EMBL/GenBank/DDBJ databases">
        <title>Distinct polysaccharide growth profiles of human intestinal Prevotella copri isolates.</title>
        <authorList>
            <person name="Fehlner-Peach H."/>
            <person name="Magnabosco C."/>
            <person name="Raghavan V."/>
            <person name="Scher J.U."/>
            <person name="Tett A."/>
            <person name="Cox L.M."/>
            <person name="Gottsegen C."/>
            <person name="Watters A."/>
            <person name="Wiltshire- Gordon J.D."/>
            <person name="Segata N."/>
            <person name="Bonneau R."/>
            <person name="Littman D.R."/>
        </authorList>
    </citation>
    <scope>NUCLEOTIDE SEQUENCE</scope>
    <source>
        <strain evidence="3">IAA108</strain>
    </source>
</reference>
<accession>A0AA90UWJ1</accession>
<evidence type="ECO:0000256" key="1">
    <source>
        <dbReference type="SAM" id="SignalP"/>
    </source>
</evidence>
<dbReference type="EMBL" id="VZCC01000018">
    <property type="protein sequence ID" value="MQN83123.1"/>
    <property type="molecule type" value="Genomic_DNA"/>
</dbReference>
<organism evidence="3 5">
    <name type="scientific">Segatella copri</name>
    <dbReference type="NCBI Taxonomy" id="165179"/>
    <lineage>
        <taxon>Bacteria</taxon>
        <taxon>Pseudomonadati</taxon>
        <taxon>Bacteroidota</taxon>
        <taxon>Bacteroidia</taxon>
        <taxon>Bacteroidales</taxon>
        <taxon>Prevotellaceae</taxon>
        <taxon>Segatella</taxon>
    </lineage>
</organism>
<feature type="chain" id="PRO_5042788191" evidence="1">
    <location>
        <begin position="20"/>
        <end position="162"/>
    </location>
</feature>
<reference evidence="4 5" key="1">
    <citation type="submission" date="2019-09" db="EMBL/GenBank/DDBJ databases">
        <title>Distinct polysaccharide growth profiles of human intestinal Prevotella copri isolates.</title>
        <authorList>
            <person name="Fehlner-Peach H."/>
            <person name="Magnabosco C."/>
            <person name="Raghavan V."/>
            <person name="Scher J.U."/>
            <person name="Tett A."/>
            <person name="Cox L.M."/>
            <person name="Gottsegen C."/>
            <person name="Watters A."/>
            <person name="Wiltshire- Gordon J.D."/>
            <person name="Segata N."/>
            <person name="Bonneau R."/>
            <person name="Littman D.R."/>
        </authorList>
    </citation>
    <scope>NUCLEOTIDE SEQUENCE [LARGE SCALE GENOMIC DNA]</scope>
    <source>
        <strain evidence="5">iAA108</strain>
        <strain evidence="2">IAP146</strain>
        <strain evidence="4">iAP146</strain>
    </source>
</reference>
<name>A0AA90UWJ1_9BACT</name>
<evidence type="ECO:0000313" key="5">
    <source>
        <dbReference type="Proteomes" id="UP000421408"/>
    </source>
</evidence>
<protein>
    <submittedName>
        <fullName evidence="3">Uncharacterized protein</fullName>
    </submittedName>
</protein>
<evidence type="ECO:0000313" key="4">
    <source>
        <dbReference type="Proteomes" id="UP000420707"/>
    </source>
</evidence>
<comment type="caution">
    <text evidence="3">The sequence shown here is derived from an EMBL/GenBank/DDBJ whole genome shotgun (WGS) entry which is preliminary data.</text>
</comment>
<dbReference type="EMBL" id="VZCR01000024">
    <property type="protein sequence ID" value="MQN31044.1"/>
    <property type="molecule type" value="Genomic_DNA"/>
</dbReference>
<dbReference type="RefSeq" id="WP_153085274.1">
    <property type="nucleotide sequence ID" value="NZ_VZAM01000037.1"/>
</dbReference>
<dbReference type="Proteomes" id="UP000421408">
    <property type="component" value="Unassembled WGS sequence"/>
</dbReference>
<keyword evidence="1" id="KW-0732">Signal</keyword>
<dbReference type="Proteomes" id="UP000420707">
    <property type="component" value="Unassembled WGS sequence"/>
</dbReference>
<sequence length="162" mass="17381">MKKFLFSAMFLLSSFGAFAQQSVVIKAGTIVPLEALKTIRAVEVHEGETVDFKVSRDVTVDGKTVIPAGTLAKGTVYEAKRSTAFGTRGRLGIKLRYLTLPSGEQVSFTSSEVYIKGVNRTPLSVIIFCFTCLPFPCGGKAQMTAGYEVDATVASNTTVVVK</sequence>
<evidence type="ECO:0000313" key="2">
    <source>
        <dbReference type="EMBL" id="MQN31044.1"/>
    </source>
</evidence>